<dbReference type="InterPro" id="IPR026444">
    <property type="entry name" value="Secre_tail"/>
</dbReference>
<dbReference type="OrthoDB" id="3308423at2"/>
<organism evidence="8 9">
    <name type="scientific">Barnesiella viscericola DSM 18177</name>
    <dbReference type="NCBI Taxonomy" id="880074"/>
    <lineage>
        <taxon>Bacteria</taxon>
        <taxon>Pseudomonadati</taxon>
        <taxon>Bacteroidota</taxon>
        <taxon>Bacteroidia</taxon>
        <taxon>Bacteroidales</taxon>
        <taxon>Barnesiellaceae</taxon>
        <taxon>Barnesiella</taxon>
    </lineage>
</organism>
<dbReference type="RefSeq" id="WP_025277771.1">
    <property type="nucleotide sequence ID" value="NZ_CP007034.1"/>
</dbReference>
<dbReference type="Proteomes" id="UP000018901">
    <property type="component" value="Chromosome"/>
</dbReference>
<evidence type="ECO:0000259" key="7">
    <source>
        <dbReference type="SMART" id="SM00635"/>
    </source>
</evidence>
<feature type="site" description="Important for catalytic activity, responsible for pKa modulation of the active site Glu and correct orientation of both the proton donor and substrate" evidence="5">
    <location>
        <position position="138"/>
    </location>
</feature>
<feature type="domain" description="BIG2" evidence="7">
    <location>
        <begin position="952"/>
        <end position="1025"/>
    </location>
</feature>
<accession>W0EX34</accession>
<evidence type="ECO:0000313" key="9">
    <source>
        <dbReference type="Proteomes" id="UP000018901"/>
    </source>
</evidence>
<dbReference type="AlphaFoldDB" id="W0EX34"/>
<evidence type="ECO:0000256" key="2">
    <source>
        <dbReference type="ARBA" id="ARBA00022801"/>
    </source>
</evidence>
<dbReference type="Gene3D" id="2.60.120.560">
    <property type="entry name" value="Exo-inulinase, domain 1"/>
    <property type="match status" value="1"/>
</dbReference>
<dbReference type="GO" id="GO:0004553">
    <property type="term" value="F:hydrolase activity, hydrolyzing O-glycosyl compounds"/>
    <property type="evidence" value="ECO:0007669"/>
    <property type="project" value="InterPro"/>
</dbReference>
<feature type="signal peptide" evidence="6">
    <location>
        <begin position="1"/>
        <end position="21"/>
    </location>
</feature>
<evidence type="ECO:0000256" key="1">
    <source>
        <dbReference type="ARBA" id="ARBA00009865"/>
    </source>
</evidence>
<feature type="active site" description="Proton acceptor" evidence="4">
    <location>
        <position position="33"/>
    </location>
</feature>
<dbReference type="InterPro" id="IPR006710">
    <property type="entry name" value="Glyco_hydro_43"/>
</dbReference>
<dbReference type="Gene3D" id="2.115.10.20">
    <property type="entry name" value="Glycosyl hydrolase domain, family 43"/>
    <property type="match status" value="1"/>
</dbReference>
<dbReference type="HOGENOM" id="CLU_310088_0_0_10"/>
<dbReference type="Gene3D" id="2.60.40.1080">
    <property type="match status" value="1"/>
</dbReference>
<evidence type="ECO:0000256" key="6">
    <source>
        <dbReference type="SAM" id="SignalP"/>
    </source>
</evidence>
<dbReference type="InterPro" id="IPR051795">
    <property type="entry name" value="Glycosyl_Hydrlase_43"/>
</dbReference>
<dbReference type="PANTHER" id="PTHR42812:SF5">
    <property type="entry name" value="ENDO-ARABINASE"/>
    <property type="match status" value="1"/>
</dbReference>
<dbReference type="InterPro" id="IPR003343">
    <property type="entry name" value="Big_2"/>
</dbReference>
<name>W0EX34_9BACT</name>
<keyword evidence="6" id="KW-0732">Signal</keyword>
<dbReference type="SMART" id="SM00635">
    <property type="entry name" value="BID_2"/>
    <property type="match status" value="1"/>
</dbReference>
<reference evidence="8 9" key="1">
    <citation type="submission" date="2013-12" db="EMBL/GenBank/DDBJ databases">
        <authorList>
            <consortium name="DOE Joint Genome Institute"/>
            <person name="Eisen J."/>
            <person name="Huntemann M."/>
            <person name="Han J."/>
            <person name="Chen A."/>
            <person name="Kyrpides N."/>
            <person name="Mavromatis K."/>
            <person name="Markowitz V."/>
            <person name="Palaniappan K."/>
            <person name="Ivanova N."/>
            <person name="Schaumberg A."/>
            <person name="Pati A."/>
            <person name="Liolios K."/>
            <person name="Nordberg H.P."/>
            <person name="Cantor M.N."/>
            <person name="Hua S.X."/>
            <person name="Woyke T."/>
        </authorList>
    </citation>
    <scope>NUCLEOTIDE SEQUENCE [LARGE SCALE GENOMIC DNA]</scope>
    <source>
        <strain evidence="9">DSM 18177</strain>
    </source>
</reference>
<dbReference type="Pfam" id="PF02368">
    <property type="entry name" value="Big_2"/>
    <property type="match status" value="1"/>
</dbReference>
<dbReference type="KEGG" id="bvs:BARVI_02930"/>
<comment type="similarity">
    <text evidence="1">Belongs to the glycosyl hydrolase 43 family.</text>
</comment>
<dbReference type="SUPFAM" id="SSF49373">
    <property type="entry name" value="Invasin/intimin cell-adhesion fragments"/>
    <property type="match status" value="1"/>
</dbReference>
<dbReference type="Gene3D" id="2.60.120.260">
    <property type="entry name" value="Galactose-binding domain-like"/>
    <property type="match status" value="2"/>
</dbReference>
<keyword evidence="2" id="KW-0378">Hydrolase</keyword>
<dbReference type="GeneID" id="90528405"/>
<dbReference type="Pfam" id="PF04616">
    <property type="entry name" value="Glyco_hydro_43"/>
    <property type="match status" value="1"/>
</dbReference>
<dbReference type="GO" id="GO:0005975">
    <property type="term" value="P:carbohydrate metabolic process"/>
    <property type="evidence" value="ECO:0007669"/>
    <property type="project" value="InterPro"/>
</dbReference>
<sequence>MKNAVFLAITILILLSQSLFAQKLSNPVVPIYDGCVERFMGYYYAMGTGTMGQIYSSKDLINWSDPVLAAKTHEATWLNDPQWNQRSVYTRVGAGDILYRNGVFHIYFNGIGHSYADNPLGMYKEQAIDEPFDDYGIDVQVFQDEDGELYYVKKVNPDDPHPITGANYPKSGAEVWAFEMNSPFVRKGIDGSVQMTHQIGHPTNVDFINFEGPELFKYRDNYYMMYSPNRMSARTGMYEVGVAQSDKPNNFDNSKKYPHPVLTRNTEDHLVIYKQILNSGEHGPWQAQYITTDPIGNWKEYDYDDSSWKSGNGGFGLKSTDLAPIRSNRTTWNTDKLFIRRTFDLDYIPQNAALKYRIEADTKFYINGNELELSDSSTAYSLIDIDPAWLKLGGNIIAVEALNECSGSNCFKFVDFGLFDTGEQKAEKIVIGQSQSNYVVGPGGFERWIMYKAFFNGVSSQGIDRMHFYDKELVVESSASVNSPGYHPVPATPTFISYFDYNLYNSLEFLNNSSWSIKNKELYPKEDKISSLLLRTDSMTNYRFEVPFKIQAGSNDYASVYAWYQNEDNFVRVTIYRDSYLWECEIRKAGNSEVQQYNLPDHFEFLETNDPVSHYEEPWHTMTIYKNGGNFKIELDYFNLTLNTPVKTDFEGSGRIGIEASSSKVAFDAIQYTIGFDEWDNHITGWESSESWDISQAGMTNTLSTGVSECFKGDYLTDYEFSTFVRNENIPNSGKCGFYPLYIDPENYVKAYIDYQDRTLHIDRKEQGEFTEQKIYPLDRTTSRQYTFETYPTNSYRYDFRTETEVSGLDILWFEGYYPYLKQTFDLPLDVDFYALQGSTWTPIDATLDGELRFAELNHYTFNPIKTTAIKLEVTPQSGKAARAFSAYFDETLAAGYYLRARRENDQLYLYLNDKLIAQMSGYWAPSRIGLFTEGMKATYNGNLYYQTGQVPVEEIEITSTACPVGETIELTANVFPENATNKILVWSSSNPAIASIEGNKLTRHKEGVVKISAWPADGSIKYASINLGESSDLEESTCPYIDIYPNPATDEVHIRSGETLKRIDLLSANGICIQSITPHDECIDYNLSIGNLSPNLYFIKITTSNNSITHKIIKQ</sequence>
<dbReference type="SUPFAM" id="SSF75005">
    <property type="entry name" value="Arabinanase/levansucrase/invertase"/>
    <property type="match status" value="1"/>
</dbReference>
<dbReference type="InterPro" id="IPR008979">
    <property type="entry name" value="Galactose-bd-like_sf"/>
</dbReference>
<dbReference type="PANTHER" id="PTHR42812">
    <property type="entry name" value="BETA-XYLOSIDASE"/>
    <property type="match status" value="1"/>
</dbReference>
<dbReference type="STRING" id="880074.BARVI_02930"/>
<dbReference type="Pfam" id="PF18962">
    <property type="entry name" value="Por_Secre_tail"/>
    <property type="match status" value="1"/>
</dbReference>
<dbReference type="SUPFAM" id="SSF49785">
    <property type="entry name" value="Galactose-binding domain-like"/>
    <property type="match status" value="1"/>
</dbReference>
<evidence type="ECO:0000313" key="8">
    <source>
        <dbReference type="EMBL" id="AHF13626.1"/>
    </source>
</evidence>
<dbReference type="eggNOG" id="COG5492">
    <property type="taxonomic scope" value="Bacteria"/>
</dbReference>
<keyword evidence="3" id="KW-0326">Glycosidase</keyword>
<keyword evidence="9" id="KW-1185">Reference proteome</keyword>
<evidence type="ECO:0000256" key="4">
    <source>
        <dbReference type="PIRSR" id="PIRSR606710-1"/>
    </source>
</evidence>
<dbReference type="eggNOG" id="COG3507">
    <property type="taxonomic scope" value="Bacteria"/>
</dbReference>
<dbReference type="EMBL" id="CP007034">
    <property type="protein sequence ID" value="AHF13626.1"/>
    <property type="molecule type" value="Genomic_DNA"/>
</dbReference>
<dbReference type="InterPro" id="IPR008964">
    <property type="entry name" value="Invasin/intimin_cell_adhesion"/>
</dbReference>
<proteinExistence type="inferred from homology"/>
<dbReference type="NCBIfam" id="TIGR04183">
    <property type="entry name" value="Por_Secre_tail"/>
    <property type="match status" value="1"/>
</dbReference>
<protein>
    <recommendedName>
        <fullName evidence="7">BIG2 domain-containing protein</fullName>
    </recommendedName>
</protein>
<feature type="chain" id="PRO_5004788271" description="BIG2 domain-containing protein" evidence="6">
    <location>
        <begin position="22"/>
        <end position="1116"/>
    </location>
</feature>
<gene>
    <name evidence="8" type="ORF">BARVI_02930</name>
</gene>
<evidence type="ECO:0000256" key="5">
    <source>
        <dbReference type="PIRSR" id="PIRSR606710-2"/>
    </source>
</evidence>
<evidence type="ECO:0000256" key="3">
    <source>
        <dbReference type="ARBA" id="ARBA00023295"/>
    </source>
</evidence>
<dbReference type="InterPro" id="IPR023296">
    <property type="entry name" value="Glyco_hydro_beta-prop_sf"/>
</dbReference>
<feature type="active site" description="Proton donor" evidence="4">
    <location>
        <position position="211"/>
    </location>
</feature>